<organism evidence="1 2">
    <name type="scientific">Nephila pilipes</name>
    <name type="common">Giant wood spider</name>
    <name type="synonym">Nephila maculata</name>
    <dbReference type="NCBI Taxonomy" id="299642"/>
    <lineage>
        <taxon>Eukaryota</taxon>
        <taxon>Metazoa</taxon>
        <taxon>Ecdysozoa</taxon>
        <taxon>Arthropoda</taxon>
        <taxon>Chelicerata</taxon>
        <taxon>Arachnida</taxon>
        <taxon>Araneae</taxon>
        <taxon>Araneomorphae</taxon>
        <taxon>Entelegynae</taxon>
        <taxon>Araneoidea</taxon>
        <taxon>Nephilidae</taxon>
        <taxon>Nephila</taxon>
    </lineage>
</organism>
<protein>
    <submittedName>
        <fullName evidence="1">RNase H domain-containing protein</fullName>
    </submittedName>
</protein>
<proteinExistence type="predicted"/>
<comment type="caution">
    <text evidence="1">The sequence shown here is derived from an EMBL/GenBank/DDBJ whole genome shotgun (WGS) entry which is preliminary data.</text>
</comment>
<evidence type="ECO:0000313" key="1">
    <source>
        <dbReference type="EMBL" id="GFS55051.1"/>
    </source>
</evidence>
<name>A0A8X6IQK9_NEPPI</name>
<keyword evidence="2" id="KW-1185">Reference proteome</keyword>
<reference evidence="1" key="1">
    <citation type="submission" date="2020-08" db="EMBL/GenBank/DDBJ databases">
        <title>Multicomponent nature underlies the extraordinary mechanical properties of spider dragline silk.</title>
        <authorList>
            <person name="Kono N."/>
            <person name="Nakamura H."/>
            <person name="Mori M."/>
            <person name="Yoshida Y."/>
            <person name="Ohtoshi R."/>
            <person name="Malay A.D."/>
            <person name="Moran D.A.P."/>
            <person name="Tomita M."/>
            <person name="Numata K."/>
            <person name="Arakawa K."/>
        </authorList>
    </citation>
    <scope>NUCLEOTIDE SEQUENCE</scope>
</reference>
<sequence length="158" mass="17974">MSNNQRLKRNSPLSQVLTTDIISGAVEQPPLTQCFDPSEGLTGVFFHTHLPVQVNKQTDLPIYLKQLAQEKIDLILEDAVQMYTNGSKNDSDCSCRGIFIEYRDQEVRIHPIPALFFVANLLSLRKDWNCTNHYPVIMKSGYCPIVESELHIWPTGKV</sequence>
<accession>A0A8X6IQK9</accession>
<dbReference type="OrthoDB" id="6432631at2759"/>
<evidence type="ECO:0000313" key="2">
    <source>
        <dbReference type="Proteomes" id="UP000887013"/>
    </source>
</evidence>
<gene>
    <name evidence="1" type="primary">AVEN_99099_1</name>
    <name evidence="1" type="ORF">NPIL_598481</name>
</gene>
<dbReference type="Proteomes" id="UP000887013">
    <property type="component" value="Unassembled WGS sequence"/>
</dbReference>
<dbReference type="EMBL" id="BMAW01046368">
    <property type="protein sequence ID" value="GFS55051.1"/>
    <property type="molecule type" value="Genomic_DNA"/>
</dbReference>
<dbReference type="AlphaFoldDB" id="A0A8X6IQK9"/>